<accession>A0A4U5PK44</accession>
<organism evidence="1 2">
    <name type="scientific">Steinernema carpocapsae</name>
    <name type="common">Entomopathogenic nematode</name>
    <dbReference type="NCBI Taxonomy" id="34508"/>
    <lineage>
        <taxon>Eukaryota</taxon>
        <taxon>Metazoa</taxon>
        <taxon>Ecdysozoa</taxon>
        <taxon>Nematoda</taxon>
        <taxon>Chromadorea</taxon>
        <taxon>Rhabditida</taxon>
        <taxon>Tylenchina</taxon>
        <taxon>Panagrolaimomorpha</taxon>
        <taxon>Strongyloidoidea</taxon>
        <taxon>Steinernematidae</taxon>
        <taxon>Steinernema</taxon>
    </lineage>
</organism>
<proteinExistence type="predicted"/>
<dbReference type="Proteomes" id="UP000298663">
    <property type="component" value="Unassembled WGS sequence"/>
</dbReference>
<evidence type="ECO:0000313" key="1">
    <source>
        <dbReference type="EMBL" id="TKR96893.1"/>
    </source>
</evidence>
<keyword evidence="2" id="KW-1185">Reference proteome</keyword>
<protein>
    <submittedName>
        <fullName evidence="1">Uncharacterized protein</fullName>
    </submittedName>
</protein>
<name>A0A4U5PK44_STECR</name>
<reference evidence="1 2" key="1">
    <citation type="journal article" date="2015" name="Genome Biol.">
        <title>Comparative genomics of Steinernema reveals deeply conserved gene regulatory networks.</title>
        <authorList>
            <person name="Dillman A.R."/>
            <person name="Macchietto M."/>
            <person name="Porter C.F."/>
            <person name="Rogers A."/>
            <person name="Williams B."/>
            <person name="Antoshechkin I."/>
            <person name="Lee M.M."/>
            <person name="Goodwin Z."/>
            <person name="Lu X."/>
            <person name="Lewis E.E."/>
            <person name="Goodrich-Blair H."/>
            <person name="Stock S.P."/>
            <person name="Adams B.J."/>
            <person name="Sternberg P.W."/>
            <person name="Mortazavi A."/>
        </authorList>
    </citation>
    <scope>NUCLEOTIDE SEQUENCE [LARGE SCALE GENOMIC DNA]</scope>
    <source>
        <strain evidence="1 2">ALL</strain>
    </source>
</reference>
<sequence length="75" mass="8441">MSHGRQGLGRIFGRQGIDGYGRIWIDISNYKSAATSSDPATYINSFHNCVFNRFEELVTCDNLKNPPGPQDYDID</sequence>
<gene>
    <name evidence="1" type="ORF">L596_010843</name>
</gene>
<reference evidence="1 2" key="2">
    <citation type="journal article" date="2019" name="G3 (Bethesda)">
        <title>Hybrid Assembly of the Genome of the Entomopathogenic Nematode Steinernema carpocapsae Identifies the X-Chromosome.</title>
        <authorList>
            <person name="Serra L."/>
            <person name="Macchietto M."/>
            <person name="Macias-Munoz A."/>
            <person name="McGill C.J."/>
            <person name="Rodriguez I.M."/>
            <person name="Rodriguez B."/>
            <person name="Murad R."/>
            <person name="Mortazavi A."/>
        </authorList>
    </citation>
    <scope>NUCLEOTIDE SEQUENCE [LARGE SCALE GENOMIC DNA]</scope>
    <source>
        <strain evidence="1 2">ALL</strain>
    </source>
</reference>
<evidence type="ECO:0000313" key="2">
    <source>
        <dbReference type="Proteomes" id="UP000298663"/>
    </source>
</evidence>
<dbReference type="AlphaFoldDB" id="A0A4U5PK44"/>
<comment type="caution">
    <text evidence="1">The sequence shown here is derived from an EMBL/GenBank/DDBJ whole genome shotgun (WGS) entry which is preliminary data.</text>
</comment>
<dbReference type="EMBL" id="AZBU02000002">
    <property type="protein sequence ID" value="TKR96893.1"/>
    <property type="molecule type" value="Genomic_DNA"/>
</dbReference>